<keyword evidence="8" id="KW-0676">Redox-active center</keyword>
<keyword evidence="7" id="KW-1015">Disulfide bond</keyword>
<dbReference type="Proteomes" id="UP000662747">
    <property type="component" value="Chromosome"/>
</dbReference>
<evidence type="ECO:0000256" key="10">
    <source>
        <dbReference type="ARBA" id="ARBA00038489"/>
    </source>
</evidence>
<evidence type="ECO:0000256" key="6">
    <source>
        <dbReference type="ARBA" id="ARBA00023002"/>
    </source>
</evidence>
<keyword evidence="5" id="KW-0049">Antioxidant</keyword>
<evidence type="ECO:0000256" key="3">
    <source>
        <dbReference type="ARBA" id="ARBA00013017"/>
    </source>
</evidence>
<dbReference type="CDD" id="cd03017">
    <property type="entry name" value="PRX_BCP"/>
    <property type="match status" value="1"/>
</dbReference>
<comment type="similarity">
    <text evidence="10">Belongs to the peroxiredoxin family. BCP/PrxQ subfamily.</text>
</comment>
<evidence type="ECO:0000256" key="9">
    <source>
        <dbReference type="ARBA" id="ARBA00032824"/>
    </source>
</evidence>
<evidence type="ECO:0000259" key="13">
    <source>
        <dbReference type="PROSITE" id="PS51352"/>
    </source>
</evidence>
<gene>
    <name evidence="14" type="ORF">JY651_48460</name>
</gene>
<protein>
    <recommendedName>
        <fullName evidence="3">thioredoxin-dependent peroxiredoxin</fullName>
        <ecNumber evidence="3">1.11.1.24</ecNumber>
    </recommendedName>
    <alternativeName>
        <fullName evidence="9">Thioredoxin peroxidase</fullName>
    </alternativeName>
    <alternativeName>
        <fullName evidence="11">Thioredoxin-dependent peroxiredoxin Bcp</fullName>
    </alternativeName>
</protein>
<dbReference type="InterPro" id="IPR036249">
    <property type="entry name" value="Thioredoxin-like_sf"/>
</dbReference>
<evidence type="ECO:0000256" key="1">
    <source>
        <dbReference type="ARBA" id="ARBA00003330"/>
    </source>
</evidence>
<dbReference type="InterPro" id="IPR050924">
    <property type="entry name" value="Peroxiredoxin_BCP/PrxQ"/>
</dbReference>
<dbReference type="InterPro" id="IPR024706">
    <property type="entry name" value="Peroxiredoxin_AhpC-typ"/>
</dbReference>
<feature type="domain" description="Thioredoxin" evidence="13">
    <location>
        <begin position="7"/>
        <end position="157"/>
    </location>
</feature>
<evidence type="ECO:0000313" key="15">
    <source>
        <dbReference type="Proteomes" id="UP000662747"/>
    </source>
</evidence>
<evidence type="ECO:0000256" key="5">
    <source>
        <dbReference type="ARBA" id="ARBA00022862"/>
    </source>
</evidence>
<name>A0ABX7NVW8_9BACT</name>
<evidence type="ECO:0000256" key="8">
    <source>
        <dbReference type="ARBA" id="ARBA00023284"/>
    </source>
</evidence>
<dbReference type="PANTHER" id="PTHR42801:SF4">
    <property type="entry name" value="AHPC_TSA FAMILY PROTEIN"/>
    <property type="match status" value="1"/>
</dbReference>
<dbReference type="Pfam" id="PF00578">
    <property type="entry name" value="AhpC-TSA"/>
    <property type="match status" value="1"/>
</dbReference>
<evidence type="ECO:0000256" key="4">
    <source>
        <dbReference type="ARBA" id="ARBA00022559"/>
    </source>
</evidence>
<organism evidence="14 15">
    <name type="scientific">Pyxidicoccus parkwayensis</name>
    <dbReference type="NCBI Taxonomy" id="2813578"/>
    <lineage>
        <taxon>Bacteria</taxon>
        <taxon>Pseudomonadati</taxon>
        <taxon>Myxococcota</taxon>
        <taxon>Myxococcia</taxon>
        <taxon>Myxococcales</taxon>
        <taxon>Cystobacterineae</taxon>
        <taxon>Myxococcaceae</taxon>
        <taxon>Pyxidicoccus</taxon>
    </lineage>
</organism>
<proteinExistence type="inferred from homology"/>
<evidence type="ECO:0000256" key="2">
    <source>
        <dbReference type="ARBA" id="ARBA00011245"/>
    </source>
</evidence>
<dbReference type="Gene3D" id="3.40.30.10">
    <property type="entry name" value="Glutaredoxin"/>
    <property type="match status" value="1"/>
</dbReference>
<dbReference type="EC" id="1.11.1.24" evidence="3"/>
<dbReference type="PANTHER" id="PTHR42801">
    <property type="entry name" value="THIOREDOXIN-DEPENDENT PEROXIDE REDUCTASE"/>
    <property type="match status" value="1"/>
</dbReference>
<keyword evidence="6" id="KW-0560">Oxidoreductase</keyword>
<evidence type="ECO:0000256" key="11">
    <source>
        <dbReference type="ARBA" id="ARBA00042639"/>
    </source>
</evidence>
<keyword evidence="15" id="KW-1185">Reference proteome</keyword>
<dbReference type="InterPro" id="IPR013766">
    <property type="entry name" value="Thioredoxin_domain"/>
</dbReference>
<dbReference type="SUPFAM" id="SSF52833">
    <property type="entry name" value="Thioredoxin-like"/>
    <property type="match status" value="1"/>
</dbReference>
<evidence type="ECO:0000256" key="12">
    <source>
        <dbReference type="ARBA" id="ARBA00049091"/>
    </source>
</evidence>
<dbReference type="InterPro" id="IPR000866">
    <property type="entry name" value="AhpC/TSA"/>
</dbReference>
<comment type="function">
    <text evidence="1">Thiol-specific peroxidase that catalyzes the reduction of hydrogen peroxide and organic hydroperoxides to water and alcohols, respectively. Plays a role in cell protection against oxidative stress by detoxifying peroxides and as sensor of hydrogen peroxide-mediated signaling events.</text>
</comment>
<accession>A0ABX7NVW8</accession>
<sequence length="169" mass="17896">MARSKLLKEGDALPDVMLKGAGDKPVRLRDLVGQKVLVVYFYPKDDSPGCTAQACSLRDQYEDFTAAGAEVVGISGDSVSSHEGFAAKHRLPFVLLSDASGEARDAFGVPPSLLGLIPGRVTFVVDRQGVIRNVFESQLRVGEHVRRALELVKTLAHEGGAAPGAAAAK</sequence>
<evidence type="ECO:0000313" key="14">
    <source>
        <dbReference type="EMBL" id="QSQ22848.1"/>
    </source>
</evidence>
<comment type="catalytic activity">
    <reaction evidence="12">
        <text>a hydroperoxide + [thioredoxin]-dithiol = an alcohol + [thioredoxin]-disulfide + H2O</text>
        <dbReference type="Rhea" id="RHEA:62620"/>
        <dbReference type="Rhea" id="RHEA-COMP:10698"/>
        <dbReference type="Rhea" id="RHEA-COMP:10700"/>
        <dbReference type="ChEBI" id="CHEBI:15377"/>
        <dbReference type="ChEBI" id="CHEBI:29950"/>
        <dbReference type="ChEBI" id="CHEBI:30879"/>
        <dbReference type="ChEBI" id="CHEBI:35924"/>
        <dbReference type="ChEBI" id="CHEBI:50058"/>
        <dbReference type="EC" id="1.11.1.24"/>
    </reaction>
</comment>
<reference evidence="14 15" key="1">
    <citation type="submission" date="2021-02" db="EMBL/GenBank/DDBJ databases">
        <title>De Novo genome assembly of isolated myxobacteria.</title>
        <authorList>
            <person name="Stevens D.C."/>
        </authorList>
    </citation>
    <scope>NUCLEOTIDE SEQUENCE [LARGE SCALE GENOMIC DNA]</scope>
    <source>
        <strain evidence="15">SCPEA02</strain>
    </source>
</reference>
<dbReference type="EMBL" id="CP071090">
    <property type="protein sequence ID" value="QSQ22848.1"/>
    <property type="molecule type" value="Genomic_DNA"/>
</dbReference>
<keyword evidence="4" id="KW-0575">Peroxidase</keyword>
<dbReference type="RefSeq" id="WP_206724424.1">
    <property type="nucleotide sequence ID" value="NZ_CP071090.1"/>
</dbReference>
<dbReference type="PROSITE" id="PS51352">
    <property type="entry name" value="THIOREDOXIN_2"/>
    <property type="match status" value="1"/>
</dbReference>
<comment type="subunit">
    <text evidence="2">Monomer.</text>
</comment>
<dbReference type="PIRSF" id="PIRSF000239">
    <property type="entry name" value="AHPC"/>
    <property type="match status" value="1"/>
</dbReference>
<evidence type="ECO:0000256" key="7">
    <source>
        <dbReference type="ARBA" id="ARBA00023157"/>
    </source>
</evidence>